<keyword evidence="2" id="KW-1185">Reference proteome</keyword>
<dbReference type="RefSeq" id="YP_010668020.1">
    <property type="nucleotide sequence ID" value="NC_070952.1"/>
</dbReference>
<dbReference type="EMBL" id="MZ501267">
    <property type="protein sequence ID" value="QZA70739.1"/>
    <property type="molecule type" value="Genomic_DNA"/>
</dbReference>
<name>A0AAE8BQ82_9CAUD</name>
<protein>
    <submittedName>
        <fullName evidence="1">Uncharacterized protein</fullName>
    </submittedName>
</protein>
<dbReference type="KEGG" id="vg:77944144"/>
<sequence>MIKQQTVLMATPIAALATEKGIDLHEAASDIIKGLDETTSNIVSFTPDNIAVELPDYTGLVPEHTEVMDAATTMVADAIRGALYVISQNVKPILSEVEQRLRDSISADSAVETILSNVQLEMVNVEPAFLNSYFYPTEPAPAFRDIQTVRMSDLLQGSYPRMSGAELVDLIAVDVPDLQPFFMDPAEVERVYSSLFVEKYFYSVFSPNAVSNGVANITSPLNYRFDSFRSLVIGTLILNKLTSMDDPIDGVTGISLEDYRVSLRVTRDLFGTMLWHFKQIWEQRAAAGIVVIDNGLQYKPLSDSSTGDLPVIKGPLVIGYNNAILTMFADSDQLSLSEYVLGFVYAKFREYRVKDIITDKDIVVEAWREYQNDVSTALMANKGANARRVFRQVMESLAGKEEYKPLLEIMEDNLPMTQRALSRVTQAIDLNVFFNNTALLDAVLRGNNSLMNTQLAVVLADVFDSPLAREILVINAKNPAGTLEQQRKALSHAIDQVIIKRLLKV</sequence>
<dbReference type="GeneID" id="77944144"/>
<dbReference type="Proteomes" id="UP000827517">
    <property type="component" value="Segment"/>
</dbReference>
<accession>A0AAE8BQ82</accession>
<proteinExistence type="predicted"/>
<evidence type="ECO:0000313" key="1">
    <source>
        <dbReference type="EMBL" id="QZA70739.1"/>
    </source>
</evidence>
<evidence type="ECO:0000313" key="2">
    <source>
        <dbReference type="Proteomes" id="UP000827517"/>
    </source>
</evidence>
<reference evidence="1" key="1">
    <citation type="submission" date="2021-07" db="EMBL/GenBank/DDBJ databases">
        <authorList>
            <person name="Roth S.J."/>
            <person name="Krukonis G.P."/>
            <person name="Delesalle V.A."/>
        </authorList>
    </citation>
    <scope>NUCLEOTIDE SEQUENCE</scope>
</reference>
<organism evidence="1 2">
    <name type="scientific">Erwinia phage AH04</name>
    <dbReference type="NCBI Taxonomy" id="2869569"/>
    <lineage>
        <taxon>Viruses</taxon>
        <taxon>Duplodnaviria</taxon>
        <taxon>Heunggongvirae</taxon>
        <taxon>Uroviricota</taxon>
        <taxon>Caudoviricetes</taxon>
        <taxon>Chimalliviridae</taxon>
        <taxon>Meadowvirus</taxon>
        <taxon>Meadowvirus AH04</taxon>
    </lineage>
</organism>
<gene>
    <name evidence="1" type="primary">266</name>
    <name evidence="1" type="ORF">AH04_266</name>
</gene>